<organism evidence="5 6">
    <name type="scientific">Actinia tenebrosa</name>
    <name type="common">Australian red waratah sea anemone</name>
    <dbReference type="NCBI Taxonomy" id="6105"/>
    <lineage>
        <taxon>Eukaryota</taxon>
        <taxon>Metazoa</taxon>
        <taxon>Cnidaria</taxon>
        <taxon>Anthozoa</taxon>
        <taxon>Hexacorallia</taxon>
        <taxon>Actiniaria</taxon>
        <taxon>Actiniidae</taxon>
        <taxon>Actinia</taxon>
    </lineage>
</organism>
<evidence type="ECO:0000256" key="3">
    <source>
        <dbReference type="ARBA" id="ARBA00022837"/>
    </source>
</evidence>
<evidence type="ECO:0000313" key="5">
    <source>
        <dbReference type="Proteomes" id="UP000515163"/>
    </source>
</evidence>
<dbReference type="InParanoid" id="A0A6P8H882"/>
<sequence length="172" mass="19501">MSAKAKDKKKGGTKKKAQRATSNVFAMFDQAQIQEFKEAFNMVDQNRDGFISKEDLAATFDSLGKLVNDQFLEEMLGEATGPVNFTMFLTLFGEKISGTDPEDVIRHAFASFDPENNGFIDESKLKRLIMGLGDRFTEDEWDMMMDDCPVNKKGDILYNDFVHLIKYGPQED</sequence>
<feature type="domain" description="EF-hand" evidence="4">
    <location>
        <begin position="100"/>
        <end position="135"/>
    </location>
</feature>
<dbReference type="KEGG" id="aten:116288977"/>
<dbReference type="Pfam" id="PF13405">
    <property type="entry name" value="EF-hand_6"/>
    <property type="match status" value="1"/>
</dbReference>
<reference evidence="6" key="1">
    <citation type="submission" date="2025-08" db="UniProtKB">
        <authorList>
            <consortium name="RefSeq"/>
        </authorList>
    </citation>
    <scope>IDENTIFICATION</scope>
    <source>
        <tissue evidence="6">Tentacle</tissue>
    </source>
</reference>
<dbReference type="Pfam" id="PF13499">
    <property type="entry name" value="EF-hand_7"/>
    <property type="match status" value="1"/>
</dbReference>
<dbReference type="RefSeq" id="XP_031551711.1">
    <property type="nucleotide sequence ID" value="XM_031695851.1"/>
</dbReference>
<accession>A0A6P8H882</accession>
<keyword evidence="3" id="KW-0106">Calcium</keyword>
<evidence type="ECO:0000259" key="4">
    <source>
        <dbReference type="PROSITE" id="PS50222"/>
    </source>
</evidence>
<dbReference type="CDD" id="cd00051">
    <property type="entry name" value="EFh"/>
    <property type="match status" value="1"/>
</dbReference>
<name>A0A6P8H882_ACTTE</name>
<keyword evidence="1" id="KW-0479">Metal-binding</keyword>
<keyword evidence="5" id="KW-1185">Reference proteome</keyword>
<dbReference type="Gene3D" id="1.10.238.10">
    <property type="entry name" value="EF-hand"/>
    <property type="match status" value="2"/>
</dbReference>
<gene>
    <name evidence="6" type="primary">LOC116288977</name>
</gene>
<evidence type="ECO:0000256" key="2">
    <source>
        <dbReference type="ARBA" id="ARBA00022737"/>
    </source>
</evidence>
<proteinExistence type="predicted"/>
<dbReference type="InterPro" id="IPR011992">
    <property type="entry name" value="EF-hand-dom_pair"/>
</dbReference>
<dbReference type="AlphaFoldDB" id="A0A6P8H882"/>
<dbReference type="FunFam" id="1.10.238.10:FF:000007">
    <property type="entry name" value="Putative myosin regulatory light chain sqh"/>
    <property type="match status" value="1"/>
</dbReference>
<keyword evidence="2" id="KW-0677">Repeat</keyword>
<evidence type="ECO:0000256" key="1">
    <source>
        <dbReference type="ARBA" id="ARBA00022723"/>
    </source>
</evidence>
<dbReference type="InterPro" id="IPR002048">
    <property type="entry name" value="EF_hand_dom"/>
</dbReference>
<dbReference type="PANTHER" id="PTHR23049">
    <property type="entry name" value="MYOSIN REGULATORY LIGHT CHAIN 2"/>
    <property type="match status" value="1"/>
</dbReference>
<dbReference type="GeneID" id="116288977"/>
<protein>
    <submittedName>
        <fullName evidence="6">Myosin regulatory light polypeptide 9-like</fullName>
    </submittedName>
</protein>
<dbReference type="Proteomes" id="UP000515163">
    <property type="component" value="Unplaced"/>
</dbReference>
<dbReference type="InterPro" id="IPR018247">
    <property type="entry name" value="EF_Hand_1_Ca_BS"/>
</dbReference>
<dbReference type="PROSITE" id="PS00018">
    <property type="entry name" value="EF_HAND_1"/>
    <property type="match status" value="1"/>
</dbReference>
<dbReference type="SMART" id="SM00054">
    <property type="entry name" value="EFh"/>
    <property type="match status" value="3"/>
</dbReference>
<dbReference type="PROSITE" id="PS50222">
    <property type="entry name" value="EF_HAND_2"/>
    <property type="match status" value="2"/>
</dbReference>
<feature type="domain" description="EF-hand" evidence="4">
    <location>
        <begin position="31"/>
        <end position="66"/>
    </location>
</feature>
<dbReference type="GO" id="GO:0005509">
    <property type="term" value="F:calcium ion binding"/>
    <property type="evidence" value="ECO:0007669"/>
    <property type="project" value="InterPro"/>
</dbReference>
<evidence type="ECO:0000313" key="6">
    <source>
        <dbReference type="RefSeq" id="XP_031551711.1"/>
    </source>
</evidence>
<dbReference type="InterPro" id="IPR050403">
    <property type="entry name" value="Myosin_RLC"/>
</dbReference>
<dbReference type="SUPFAM" id="SSF47473">
    <property type="entry name" value="EF-hand"/>
    <property type="match status" value="1"/>
</dbReference>
<dbReference type="OrthoDB" id="429467at2759"/>